<evidence type="ECO:0000256" key="2">
    <source>
        <dbReference type="ARBA" id="ARBA00022692"/>
    </source>
</evidence>
<dbReference type="Pfam" id="PF20684">
    <property type="entry name" value="Fung_rhodopsin"/>
    <property type="match status" value="1"/>
</dbReference>
<protein>
    <recommendedName>
        <fullName evidence="8">Rhodopsin domain-containing protein</fullName>
    </recommendedName>
</protein>
<dbReference type="VEuPathDB" id="FungiDB:P170DRAFT_390693"/>
<evidence type="ECO:0000313" key="9">
    <source>
        <dbReference type="EMBL" id="PLB46164.1"/>
    </source>
</evidence>
<keyword evidence="2 7" id="KW-0812">Transmembrane</keyword>
<evidence type="ECO:0000313" key="10">
    <source>
        <dbReference type="Proteomes" id="UP000234275"/>
    </source>
</evidence>
<comment type="similarity">
    <text evidence="5">Belongs to the SAT4 family.</text>
</comment>
<feature type="transmembrane region" description="Helical" evidence="7">
    <location>
        <begin position="100"/>
        <end position="124"/>
    </location>
</feature>
<dbReference type="GeneID" id="36553612"/>
<dbReference type="OrthoDB" id="444631at2759"/>
<dbReference type="InterPro" id="IPR049326">
    <property type="entry name" value="Rhodopsin_dom_fungi"/>
</dbReference>
<dbReference type="GO" id="GO:0016020">
    <property type="term" value="C:membrane"/>
    <property type="evidence" value="ECO:0007669"/>
    <property type="project" value="UniProtKB-SubCell"/>
</dbReference>
<evidence type="ECO:0000256" key="4">
    <source>
        <dbReference type="ARBA" id="ARBA00023136"/>
    </source>
</evidence>
<name>A0A2I2FZW7_9EURO</name>
<evidence type="ECO:0000256" key="6">
    <source>
        <dbReference type="SAM" id="MobiDB-lite"/>
    </source>
</evidence>
<accession>A0A2I2FZW7</accession>
<comment type="caution">
    <text evidence="9">The sequence shown here is derived from an EMBL/GenBank/DDBJ whole genome shotgun (WGS) entry which is preliminary data.</text>
</comment>
<sequence>MSSSDSPQGVANTLPARGLVAVTWVGVALGIAFASTRIAIRIHRLNRLLIDDYFVLLALALLITNAALQTVQTPHLYYTALTPTGPDIEHHGNQYVRWEFAIIGLFWSVLWSIKGSFLALFWVLTDGIPRYRWACCGVGAFSTAAYTVCWLLSALNCHPPGDYFHFGKCTKPNDQHSAFITICFSTTVDIITDFMIMAIGLTLIWNTGLNLRQKLGLGVMFSLGLVIIAVAIVRAVQISGKAYTDIVGVAIWGIAESSISMIVGCLPPFKIFISSDSKSLARYTSRYSRSGGSKRKSLRPSSWADVPLPLPLQERQVYRNLDYELHARDTNITGGKQAQVTGKEVPESRGSVSDDERPGEIRMVKEFVSSSCSFTHWVLD</sequence>
<dbReference type="STRING" id="1392250.A0A2I2FZW7"/>
<feature type="transmembrane region" description="Helical" evidence="7">
    <location>
        <begin position="20"/>
        <end position="40"/>
    </location>
</feature>
<organism evidence="9 10">
    <name type="scientific">Aspergillus steynii IBT 23096</name>
    <dbReference type="NCBI Taxonomy" id="1392250"/>
    <lineage>
        <taxon>Eukaryota</taxon>
        <taxon>Fungi</taxon>
        <taxon>Dikarya</taxon>
        <taxon>Ascomycota</taxon>
        <taxon>Pezizomycotina</taxon>
        <taxon>Eurotiomycetes</taxon>
        <taxon>Eurotiomycetidae</taxon>
        <taxon>Eurotiales</taxon>
        <taxon>Aspergillaceae</taxon>
        <taxon>Aspergillus</taxon>
        <taxon>Aspergillus subgen. Circumdati</taxon>
    </lineage>
</organism>
<evidence type="ECO:0000256" key="3">
    <source>
        <dbReference type="ARBA" id="ARBA00022989"/>
    </source>
</evidence>
<reference evidence="9 10" key="1">
    <citation type="submission" date="2016-12" db="EMBL/GenBank/DDBJ databases">
        <title>The genomes of Aspergillus section Nigri reveals drivers in fungal speciation.</title>
        <authorList>
            <consortium name="DOE Joint Genome Institute"/>
            <person name="Vesth T.C."/>
            <person name="Nybo J."/>
            <person name="Theobald S."/>
            <person name="Brandl J."/>
            <person name="Frisvad J.C."/>
            <person name="Nielsen K.F."/>
            <person name="Lyhne E.K."/>
            <person name="Kogle M.E."/>
            <person name="Kuo A."/>
            <person name="Riley R."/>
            <person name="Clum A."/>
            <person name="Nolan M."/>
            <person name="Lipzen A."/>
            <person name="Salamov A."/>
            <person name="Henrissat B."/>
            <person name="Wiebenga A."/>
            <person name="De Vries R.P."/>
            <person name="Grigoriev I.V."/>
            <person name="Mortensen U.H."/>
            <person name="Andersen M.R."/>
            <person name="Baker S.E."/>
        </authorList>
    </citation>
    <scope>NUCLEOTIDE SEQUENCE [LARGE SCALE GENOMIC DNA]</scope>
    <source>
        <strain evidence="9 10">IBT 23096</strain>
    </source>
</reference>
<dbReference type="EMBL" id="MSFO01000007">
    <property type="protein sequence ID" value="PLB46164.1"/>
    <property type="molecule type" value="Genomic_DNA"/>
</dbReference>
<feature type="transmembrane region" description="Helical" evidence="7">
    <location>
        <begin position="131"/>
        <end position="153"/>
    </location>
</feature>
<dbReference type="InterPro" id="IPR052337">
    <property type="entry name" value="SAT4-like"/>
</dbReference>
<dbReference type="AlphaFoldDB" id="A0A2I2FZW7"/>
<feature type="transmembrane region" description="Helical" evidence="7">
    <location>
        <begin position="249"/>
        <end position="273"/>
    </location>
</feature>
<dbReference type="PANTHER" id="PTHR33048">
    <property type="entry name" value="PTH11-LIKE INTEGRAL MEMBRANE PROTEIN (AFU_ORTHOLOGUE AFUA_5G11245)"/>
    <property type="match status" value="1"/>
</dbReference>
<feature type="transmembrane region" description="Helical" evidence="7">
    <location>
        <begin position="52"/>
        <end position="71"/>
    </location>
</feature>
<keyword evidence="3 7" id="KW-1133">Transmembrane helix</keyword>
<evidence type="ECO:0000256" key="1">
    <source>
        <dbReference type="ARBA" id="ARBA00004141"/>
    </source>
</evidence>
<feature type="compositionally biased region" description="Basic and acidic residues" evidence="6">
    <location>
        <begin position="344"/>
        <end position="358"/>
    </location>
</feature>
<feature type="transmembrane region" description="Helical" evidence="7">
    <location>
        <begin position="217"/>
        <end position="237"/>
    </location>
</feature>
<dbReference type="RefSeq" id="XP_024701466.1">
    <property type="nucleotide sequence ID" value="XM_024845913.1"/>
</dbReference>
<dbReference type="PANTHER" id="PTHR33048:SF162">
    <property type="entry name" value="SATRATOXIN BIOSYNTHESIS SC1 CLUSTER PROTEIN 4"/>
    <property type="match status" value="1"/>
</dbReference>
<evidence type="ECO:0000256" key="5">
    <source>
        <dbReference type="ARBA" id="ARBA00038359"/>
    </source>
</evidence>
<evidence type="ECO:0000259" key="8">
    <source>
        <dbReference type="Pfam" id="PF20684"/>
    </source>
</evidence>
<evidence type="ECO:0000256" key="7">
    <source>
        <dbReference type="SAM" id="Phobius"/>
    </source>
</evidence>
<feature type="domain" description="Rhodopsin" evidence="8">
    <location>
        <begin position="37"/>
        <end position="273"/>
    </location>
</feature>
<proteinExistence type="inferred from homology"/>
<keyword evidence="10" id="KW-1185">Reference proteome</keyword>
<gene>
    <name evidence="9" type="ORF">P170DRAFT_390693</name>
</gene>
<comment type="subcellular location">
    <subcellularLocation>
        <location evidence="1">Membrane</location>
        <topology evidence="1">Multi-pass membrane protein</topology>
    </subcellularLocation>
</comment>
<feature type="transmembrane region" description="Helical" evidence="7">
    <location>
        <begin position="178"/>
        <end position="205"/>
    </location>
</feature>
<keyword evidence="4 7" id="KW-0472">Membrane</keyword>
<dbReference type="Proteomes" id="UP000234275">
    <property type="component" value="Unassembled WGS sequence"/>
</dbReference>
<feature type="region of interest" description="Disordered" evidence="6">
    <location>
        <begin position="332"/>
        <end position="358"/>
    </location>
</feature>